<keyword evidence="1" id="KW-0863">Zinc-finger</keyword>
<dbReference type="AlphaFoldDB" id="A0A9C6TV90"/>
<dbReference type="InterPro" id="IPR004330">
    <property type="entry name" value="FAR1_DNA_bnd_dom"/>
</dbReference>
<dbReference type="KEGG" id="adu:107479466"/>
<feature type="compositionally biased region" description="Polar residues" evidence="2">
    <location>
        <begin position="740"/>
        <end position="752"/>
    </location>
</feature>
<dbReference type="InterPro" id="IPR018289">
    <property type="entry name" value="MULE_transposase_dom"/>
</dbReference>
<dbReference type="PANTHER" id="PTHR47718:SF13">
    <property type="entry name" value="OS09G0290500 PROTEIN"/>
    <property type="match status" value="1"/>
</dbReference>
<feature type="region of interest" description="Disordered" evidence="2">
    <location>
        <begin position="1"/>
        <end position="22"/>
    </location>
</feature>
<accession>A0A9C6TV90</accession>
<feature type="compositionally biased region" description="Basic residues" evidence="2">
    <location>
        <begin position="784"/>
        <end position="793"/>
    </location>
</feature>
<dbReference type="GO" id="GO:0008270">
    <property type="term" value="F:zinc ion binding"/>
    <property type="evidence" value="ECO:0007669"/>
    <property type="project" value="UniProtKB-KW"/>
</dbReference>
<feature type="region of interest" description="Disordered" evidence="2">
    <location>
        <begin position="728"/>
        <end position="797"/>
    </location>
</feature>
<gene>
    <name evidence="5" type="primary">LOC107479466</name>
</gene>
<reference evidence="5" key="2">
    <citation type="submission" date="2025-08" db="UniProtKB">
        <authorList>
            <consortium name="RefSeq"/>
        </authorList>
    </citation>
    <scope>IDENTIFICATION</scope>
    <source>
        <tissue evidence="5">Whole plant</tissue>
    </source>
</reference>
<protein>
    <submittedName>
        <fullName evidence="5">Protein FAR1-RELATED SEQUENCE 5-like</fullName>
    </submittedName>
</protein>
<dbReference type="Pfam" id="PF03101">
    <property type="entry name" value="FAR1"/>
    <property type="match status" value="1"/>
</dbReference>
<dbReference type="PROSITE" id="PS50966">
    <property type="entry name" value="ZF_SWIM"/>
    <property type="match status" value="1"/>
</dbReference>
<dbReference type="InterPro" id="IPR007527">
    <property type="entry name" value="Znf_SWIM"/>
</dbReference>
<evidence type="ECO:0000256" key="1">
    <source>
        <dbReference type="PROSITE-ProRule" id="PRU00325"/>
    </source>
</evidence>
<evidence type="ECO:0000259" key="3">
    <source>
        <dbReference type="PROSITE" id="PS50966"/>
    </source>
</evidence>
<evidence type="ECO:0000313" key="5">
    <source>
        <dbReference type="RefSeq" id="XP_052117654.1"/>
    </source>
</evidence>
<reference evidence="4" key="1">
    <citation type="journal article" date="2016" name="Nat. Genet.">
        <title>The genome sequences of Arachis duranensis and Arachis ipaensis, the diploid ancestors of cultivated peanut.</title>
        <authorList>
            <person name="Bertioli D.J."/>
            <person name="Cannon S.B."/>
            <person name="Froenicke L."/>
            <person name="Huang G."/>
            <person name="Farmer A.D."/>
            <person name="Cannon E.K."/>
            <person name="Liu X."/>
            <person name="Gao D."/>
            <person name="Clevenger J."/>
            <person name="Dash S."/>
            <person name="Ren L."/>
            <person name="Moretzsohn M.C."/>
            <person name="Shirasawa K."/>
            <person name="Huang W."/>
            <person name="Vidigal B."/>
            <person name="Abernathy B."/>
            <person name="Chu Y."/>
            <person name="Niederhuth C.E."/>
            <person name="Umale P."/>
            <person name="Araujo A.C."/>
            <person name="Kozik A."/>
            <person name="Kim K.D."/>
            <person name="Burow M.D."/>
            <person name="Varshney R.K."/>
            <person name="Wang X."/>
            <person name="Zhang X."/>
            <person name="Barkley N."/>
            <person name="Guimaraes P.M."/>
            <person name="Isobe S."/>
            <person name="Guo B."/>
            <person name="Liao B."/>
            <person name="Stalker H.T."/>
            <person name="Schmitz R.J."/>
            <person name="Scheffler B.E."/>
            <person name="Leal-Bertioli S.C."/>
            <person name="Xun X."/>
            <person name="Jackson S.A."/>
            <person name="Michelmore R."/>
            <person name="Ozias-Akins P."/>
        </authorList>
    </citation>
    <scope>NUCLEOTIDE SEQUENCE [LARGE SCALE GENOMIC DNA]</scope>
    <source>
        <strain evidence="4">cv. V14167</strain>
    </source>
</reference>
<keyword evidence="4" id="KW-1185">Reference proteome</keyword>
<dbReference type="PANTHER" id="PTHR47718">
    <property type="entry name" value="OS01G0519700 PROTEIN"/>
    <property type="match status" value="1"/>
</dbReference>
<organism evidence="4 5">
    <name type="scientific">Arachis duranensis</name>
    <name type="common">Wild peanut</name>
    <dbReference type="NCBI Taxonomy" id="130453"/>
    <lineage>
        <taxon>Eukaryota</taxon>
        <taxon>Viridiplantae</taxon>
        <taxon>Streptophyta</taxon>
        <taxon>Embryophyta</taxon>
        <taxon>Tracheophyta</taxon>
        <taxon>Spermatophyta</taxon>
        <taxon>Magnoliopsida</taxon>
        <taxon>eudicotyledons</taxon>
        <taxon>Gunneridae</taxon>
        <taxon>Pentapetalae</taxon>
        <taxon>rosids</taxon>
        <taxon>fabids</taxon>
        <taxon>Fabales</taxon>
        <taxon>Fabaceae</taxon>
        <taxon>Papilionoideae</taxon>
        <taxon>50 kb inversion clade</taxon>
        <taxon>dalbergioids sensu lato</taxon>
        <taxon>Dalbergieae</taxon>
        <taxon>Pterocarpus clade</taxon>
        <taxon>Arachis</taxon>
    </lineage>
</organism>
<dbReference type="GeneID" id="107479466"/>
<keyword evidence="1" id="KW-0479">Metal-binding</keyword>
<name>A0A9C6TV90_ARADU</name>
<dbReference type="Proteomes" id="UP000515211">
    <property type="component" value="Chromosome 1"/>
</dbReference>
<keyword evidence="1" id="KW-0862">Zinc</keyword>
<dbReference type="RefSeq" id="XP_052117654.1">
    <property type="nucleotide sequence ID" value="XM_052261694.1"/>
</dbReference>
<dbReference type="Pfam" id="PF10551">
    <property type="entry name" value="MULE"/>
    <property type="match status" value="1"/>
</dbReference>
<evidence type="ECO:0000256" key="2">
    <source>
        <dbReference type="SAM" id="MobiDB-lite"/>
    </source>
</evidence>
<evidence type="ECO:0000313" key="4">
    <source>
        <dbReference type="Proteomes" id="UP000515211"/>
    </source>
</evidence>
<feature type="domain" description="SWIM-type" evidence="3">
    <location>
        <begin position="615"/>
        <end position="651"/>
    </location>
</feature>
<sequence length="898" mass="103029">MAASQEGRVSSEDPLLCTSPSRNSLMEVDIVEPLECVASDEPSKAAQLSDVTDVGSDEMELGDELPDHGCLQEDEIPRVGMRFAQLQMAHDFYVTYAKKAGFATKIRTTTFDKITKAPINQAIHCNRDGIRESRVKAPTRKNTISAAGCKARIYVKFDKDVQDWVLLKVDLTHSHPCSPKKAVHYHEYRQLTMHAKCVIEDNDEAGIRPNKTFLALSNEAGGPSNLGFSEKDVRNYITARLRSSNVNADVREMMSYFRRMKDINPNFFYAVKLDDECKFKSAVWVDARCKASYEYYGDVMSVDSTYSKNRYVLVKLVFLPFLDNTNFDRDWHFLHLVGFSGRHGLPFVLFVGVNHHGRSTLLGCALLGNEEIGSYEWVFVQWVKCMGTAPKCIITDQCRSLYRAIKNTLPDTRHRWCIWHIMNKLPSKLGGYRRYGALYGDLNDIVWNSRTEESFEDDWADFIDEYNLHNNTWLSDLYDDRRMWVPIYFKGEFWTGMRSTQRSESMHAFYGGYLHSKTSLVQFVHEYDNVLGVKEQRELEDDAADSRGVIPCATTSPIEKQFQQEYTTSIFRDVQIEFVRKANCRVSAVDEQGPVVCVKVEEEKLLNDTILCVPYDVHFDRSTQELRCECNLFESSSVLCCHYLAVFHSYKLYKVPTYYILPRSSKNIKCKHTYVKSSHDVSRSDESHVAFRGLCAHFYNVAQEFLGDDEETALLHVALEETRAKLATHRAKKRSERMAETQTNIGSQSSNDVGVDDIQGPSKVTTKGRPKSKRLGSALEKSIKNSRRRKQKNSHPVVRPHTFQDINHCDVSSLDVPKQDGGFMIHVSFKVLRQLLQRSTCIQFNKVVSDFYTLDYIVFRLDVHFSKVLDVQITYIVGWLVVTSFDKHKYGSFTKQPL</sequence>
<proteinExistence type="predicted"/>